<reference evidence="3 4" key="2">
    <citation type="submission" date="2017-09" db="EMBL/GenBank/DDBJ databases">
        <title>Extensive intraspecific genome diversity in a model arbuscular mycorrhizal fungus.</title>
        <authorList>
            <person name="Chen E.C."/>
            <person name="Morin E."/>
            <person name="Beaudet D."/>
            <person name="Noel J."/>
            <person name="Ndikumana S."/>
            <person name="Charron P."/>
            <person name="St-Onge C."/>
            <person name="Giorgi J."/>
            <person name="Grigoriev I.V."/>
            <person name="Roux C."/>
            <person name="Martin F.M."/>
            <person name="Corradi N."/>
        </authorList>
    </citation>
    <scope>NUCLEOTIDE SEQUENCE [LARGE SCALE GENOMIC DNA]</scope>
    <source>
        <strain evidence="3 4">A5</strain>
    </source>
</reference>
<evidence type="ECO:0000256" key="1">
    <source>
        <dbReference type="SAM" id="Coils"/>
    </source>
</evidence>
<protein>
    <recommendedName>
        <fullName evidence="5">Ion transport domain-containing protein</fullName>
    </recommendedName>
</protein>
<dbReference type="Proteomes" id="UP000232722">
    <property type="component" value="Unassembled WGS sequence"/>
</dbReference>
<proteinExistence type="predicted"/>
<evidence type="ECO:0000313" key="4">
    <source>
        <dbReference type="Proteomes" id="UP000232722"/>
    </source>
</evidence>
<keyword evidence="2" id="KW-1133">Transmembrane helix</keyword>
<evidence type="ECO:0000313" key="3">
    <source>
        <dbReference type="EMBL" id="PKB99384.1"/>
    </source>
</evidence>
<sequence>MQKETDFLEITNEVASIYTFQSRESKIQDDVSKNHVALSPDGRFAAFFNTENYEIRLYESKDLDECITLIKFNESNLLSPYWSLAISNSINIRGTNDVLIAISCFNDNDIMSGPDENNLKRTQNVIDIETGNDGFTPSMTFVISTRNKSKIPTTIDNIGGVLHFLENHSSTAESDESNGFTNLIIMNVLGITKSKIYHKDNFSLPKSGLFNKTINAEEFYFPSIVAFNILKLYQDVSCKKFLNSSVEKNYFFAEDYKTNRVEMYNLQSYELEMTFQKREEIITSSTIGNAIFAISKNGTLLAHCHGDNSITIYLMENGLEVTTKSFYNINGIKLISFINNDEELFIIVEEEIGYHENGKVKFAPVIIIWDLFSYKSNIHKIDIKKIFPMLQGSANYSIANSSGTIISVTDDEKIFSILHNPIIEALLNRHLRVSENLLKLSFQNIYDHSTDKFKYYHIIFQLDGKWLDARKENNRSIVVNNKEPWVHYKQYRRISAYLDEKKSIQLIIGESTVQVWRKKDRNAKSKRVLEYIWTNPGNQRILIDSLSIGKHEFSLDLKIPSKHNSMSFLGINIHWPQNTHTLKEACEALEFLHNRRNEPVGPKNQNKFESLVHDTEKLVIHIIKKYPNVWKLSEIRFNLMANLIRGHRINLIKRILFENTSLRNNVDCPIYICRNLHVPRLHDLKSSIKKSDLQIAIESSEGAHRKIVAMLLEYYKNNAMQNTGWMFTVSKVIPLLMERNLDIYIKEMFYKPCFGAKEEYLDPIFINQKELKRGYNRSVYALNVKPGLIQKQEQKSWWKKVKSVRPSFKRNKEGKPEELPVTNLRVVPLPDFTVYPEGIDKKAPKWKIPFLLTKILLKPRGHFLLRHPDYISEKPSGETFETDDDSSFKFKIHQTYDLDTTSDNYYRKLPQSIIAVYFWMLGRWDQLENWNFWPITVLSIIASILLVFIMQNMLIAFMTGVFDETKSNVKQAVLKFRADLIAEYEAIEKPFGNTRGNPRYIYYVGSLESQEEWLAKAEKYKKTHKSLLDRFHKFEDDETDDDDDYIDEIDDDDDDFDEKHQKHHYRGDTSISNIEEEELFVNDGKISKSKEKQKLKDCQNNLEEKINDITNRISSVEENLKELIKLVKERK</sequence>
<gene>
    <name evidence="3" type="ORF">RhiirA5_403639</name>
</gene>
<dbReference type="AlphaFoldDB" id="A0A2N0NXT7"/>
<dbReference type="VEuPathDB" id="FungiDB:RhiirFUN_015587"/>
<keyword evidence="1" id="KW-0175">Coiled coil</keyword>
<evidence type="ECO:0008006" key="5">
    <source>
        <dbReference type="Google" id="ProtNLM"/>
    </source>
</evidence>
<evidence type="ECO:0000256" key="2">
    <source>
        <dbReference type="SAM" id="Phobius"/>
    </source>
</evidence>
<accession>A0A2N0NXT7</accession>
<dbReference type="VEuPathDB" id="FungiDB:RhiirA1_440545"/>
<feature type="coiled-coil region" evidence="1">
    <location>
        <begin position="1088"/>
        <end position="1126"/>
    </location>
</feature>
<feature type="transmembrane region" description="Helical" evidence="2">
    <location>
        <begin position="930"/>
        <end position="949"/>
    </location>
</feature>
<keyword evidence="2" id="KW-0472">Membrane</keyword>
<comment type="caution">
    <text evidence="3">The sequence shown here is derived from an EMBL/GenBank/DDBJ whole genome shotgun (WGS) entry which is preliminary data.</text>
</comment>
<dbReference type="VEuPathDB" id="FungiDB:FUN_010255"/>
<dbReference type="SUPFAM" id="SSF50960">
    <property type="entry name" value="TolB, C-terminal domain"/>
    <property type="match status" value="1"/>
</dbReference>
<organism evidence="3 4">
    <name type="scientific">Rhizophagus irregularis</name>
    <dbReference type="NCBI Taxonomy" id="588596"/>
    <lineage>
        <taxon>Eukaryota</taxon>
        <taxon>Fungi</taxon>
        <taxon>Fungi incertae sedis</taxon>
        <taxon>Mucoromycota</taxon>
        <taxon>Glomeromycotina</taxon>
        <taxon>Glomeromycetes</taxon>
        <taxon>Glomerales</taxon>
        <taxon>Glomeraceae</taxon>
        <taxon>Rhizophagus</taxon>
    </lineage>
</organism>
<reference evidence="3 4" key="1">
    <citation type="submission" date="2016-04" db="EMBL/GenBank/DDBJ databases">
        <title>Genome analyses suggest a sexual origin of heterokaryosis in a supposedly ancient asexual fungus.</title>
        <authorList>
            <person name="Ropars J."/>
            <person name="Sedzielewska K."/>
            <person name="Noel J."/>
            <person name="Charron P."/>
            <person name="Farinelli L."/>
            <person name="Marton T."/>
            <person name="Kruger M."/>
            <person name="Pelin A."/>
            <person name="Brachmann A."/>
            <person name="Corradi N."/>
        </authorList>
    </citation>
    <scope>NUCLEOTIDE SEQUENCE [LARGE SCALE GENOMIC DNA]</scope>
    <source>
        <strain evidence="3 4">A5</strain>
    </source>
</reference>
<name>A0A2N0NXT7_9GLOM</name>
<dbReference type="EMBL" id="LLXJ01002215">
    <property type="protein sequence ID" value="PKB99384.1"/>
    <property type="molecule type" value="Genomic_DNA"/>
</dbReference>
<keyword evidence="2" id="KW-0812">Transmembrane</keyword>